<dbReference type="Pfam" id="PF04073">
    <property type="entry name" value="tRNA_edit"/>
    <property type="match status" value="1"/>
</dbReference>
<keyword evidence="3" id="KW-1185">Reference proteome</keyword>
<dbReference type="InterPro" id="IPR007214">
    <property type="entry name" value="YbaK/aa-tRNA-synth-assoc-dom"/>
</dbReference>
<protein>
    <submittedName>
        <fullName evidence="2">YbaK/EbsC family protein</fullName>
    </submittedName>
</protein>
<comment type="caution">
    <text evidence="2">The sequence shown here is derived from an EMBL/GenBank/DDBJ whole genome shotgun (WGS) entry which is preliminary data.</text>
</comment>
<organism evidence="2 3">
    <name type="scientific">Rhodococcus artemisiae</name>
    <dbReference type="NCBI Taxonomy" id="714159"/>
    <lineage>
        <taxon>Bacteria</taxon>
        <taxon>Bacillati</taxon>
        <taxon>Actinomycetota</taxon>
        <taxon>Actinomycetes</taxon>
        <taxon>Mycobacteriales</taxon>
        <taxon>Nocardiaceae</taxon>
        <taxon>Rhodococcus</taxon>
    </lineage>
</organism>
<dbReference type="SUPFAM" id="SSF55826">
    <property type="entry name" value="YbaK/ProRS associated domain"/>
    <property type="match status" value="1"/>
</dbReference>
<gene>
    <name evidence="2" type="ORF">Q7514_14390</name>
</gene>
<name>A0ABU7LAX3_9NOCA</name>
<proteinExistence type="predicted"/>
<dbReference type="PANTHER" id="PTHR30411:SF1">
    <property type="entry name" value="CYTOPLASMIC PROTEIN"/>
    <property type="match status" value="1"/>
</dbReference>
<dbReference type="RefSeq" id="WP_330133963.1">
    <property type="nucleotide sequence ID" value="NZ_JAUTXY010000006.1"/>
</dbReference>
<dbReference type="Gene3D" id="3.90.960.10">
    <property type="entry name" value="YbaK/aminoacyl-tRNA synthetase-associated domain"/>
    <property type="match status" value="1"/>
</dbReference>
<dbReference type="EMBL" id="JAUTXY010000006">
    <property type="protein sequence ID" value="MEE2058708.1"/>
    <property type="molecule type" value="Genomic_DNA"/>
</dbReference>
<feature type="domain" description="YbaK/aminoacyl-tRNA synthetase-associated" evidence="1">
    <location>
        <begin position="31"/>
        <end position="147"/>
    </location>
</feature>
<dbReference type="PANTHER" id="PTHR30411">
    <property type="entry name" value="CYTOPLASMIC PROTEIN"/>
    <property type="match status" value="1"/>
</dbReference>
<dbReference type="CDD" id="cd04333">
    <property type="entry name" value="ProX_deacylase"/>
    <property type="match status" value="1"/>
</dbReference>
<reference evidence="2 3" key="1">
    <citation type="submission" date="2023-07" db="EMBL/GenBank/DDBJ databases">
        <authorList>
            <person name="Girao M."/>
            <person name="Carvalho M.F."/>
        </authorList>
    </citation>
    <scope>NUCLEOTIDE SEQUENCE [LARGE SCALE GENOMIC DNA]</scope>
    <source>
        <strain evidence="2 3">YIM65754</strain>
    </source>
</reference>
<sequence>MPRPLHPNAARVADTLIARGHHGLITTQSAPVHTAEQAAAAVRVDIGAIVKSLVFLLDDEPVLVLVSGAHRVSLERTGTRLGGTLVPAPEDLVAEVTGQQLGGVAPLGHPTNLPTYVDSALAGYPELWASGGSLGTLFRTSYTELLRVTAGVDVVVD</sequence>
<dbReference type="InterPro" id="IPR036754">
    <property type="entry name" value="YbaK/aa-tRNA-synt-asso_dom_sf"/>
</dbReference>
<evidence type="ECO:0000313" key="3">
    <source>
        <dbReference type="Proteomes" id="UP001336020"/>
    </source>
</evidence>
<dbReference type="Proteomes" id="UP001336020">
    <property type="component" value="Unassembled WGS sequence"/>
</dbReference>
<accession>A0ABU7LAX3</accession>
<evidence type="ECO:0000259" key="1">
    <source>
        <dbReference type="Pfam" id="PF04073"/>
    </source>
</evidence>
<evidence type="ECO:0000313" key="2">
    <source>
        <dbReference type="EMBL" id="MEE2058708.1"/>
    </source>
</evidence>